<keyword evidence="2" id="KW-1185">Reference proteome</keyword>
<sequence>MNGLVPIIASSEFAEGLAEYFKCCVSEVLD</sequence>
<accession>A0A1R3GXW9</accession>
<name>A0A1R3GXW9_9ROSI</name>
<gene>
    <name evidence="1" type="ORF">COLO4_32804</name>
</gene>
<organism evidence="1 2">
    <name type="scientific">Corchorus olitorius</name>
    <dbReference type="NCBI Taxonomy" id="93759"/>
    <lineage>
        <taxon>Eukaryota</taxon>
        <taxon>Viridiplantae</taxon>
        <taxon>Streptophyta</taxon>
        <taxon>Embryophyta</taxon>
        <taxon>Tracheophyta</taxon>
        <taxon>Spermatophyta</taxon>
        <taxon>Magnoliopsida</taxon>
        <taxon>eudicotyledons</taxon>
        <taxon>Gunneridae</taxon>
        <taxon>Pentapetalae</taxon>
        <taxon>rosids</taxon>
        <taxon>malvids</taxon>
        <taxon>Malvales</taxon>
        <taxon>Malvaceae</taxon>
        <taxon>Grewioideae</taxon>
        <taxon>Apeibeae</taxon>
        <taxon>Corchorus</taxon>
    </lineage>
</organism>
<protein>
    <submittedName>
        <fullName evidence="1">Uncharacterized protein</fullName>
    </submittedName>
</protein>
<evidence type="ECO:0000313" key="2">
    <source>
        <dbReference type="Proteomes" id="UP000187203"/>
    </source>
</evidence>
<comment type="caution">
    <text evidence="1">The sequence shown here is derived from an EMBL/GenBank/DDBJ whole genome shotgun (WGS) entry which is preliminary data.</text>
</comment>
<dbReference type="AlphaFoldDB" id="A0A1R3GXW9"/>
<proteinExistence type="predicted"/>
<evidence type="ECO:0000313" key="1">
    <source>
        <dbReference type="EMBL" id="OMO62942.1"/>
    </source>
</evidence>
<dbReference type="Proteomes" id="UP000187203">
    <property type="component" value="Unassembled WGS sequence"/>
</dbReference>
<dbReference type="EMBL" id="AWUE01021230">
    <property type="protein sequence ID" value="OMO62942.1"/>
    <property type="molecule type" value="Genomic_DNA"/>
</dbReference>
<reference evidence="2" key="1">
    <citation type="submission" date="2013-09" db="EMBL/GenBank/DDBJ databases">
        <title>Corchorus olitorius genome sequencing.</title>
        <authorList>
            <person name="Alam M."/>
            <person name="Haque M.S."/>
            <person name="Islam M.S."/>
            <person name="Emdad E.M."/>
            <person name="Islam M.M."/>
            <person name="Ahmed B."/>
            <person name="Halim A."/>
            <person name="Hossen Q.M.M."/>
            <person name="Hossain M.Z."/>
            <person name="Ahmed R."/>
            <person name="Khan M.M."/>
            <person name="Islam R."/>
            <person name="Rashid M.M."/>
            <person name="Khan S.A."/>
            <person name="Rahman M.S."/>
            <person name="Alam M."/>
            <person name="Yahiya A.S."/>
            <person name="Khan M.S."/>
            <person name="Azam M.S."/>
            <person name="Haque T."/>
            <person name="Lashkar M.Z.H."/>
            <person name="Akhand A.I."/>
            <person name="Morshed G."/>
            <person name="Roy S."/>
            <person name="Uddin K.S."/>
            <person name="Rabeya T."/>
            <person name="Hossain A.S."/>
            <person name="Chowdhury A."/>
            <person name="Snigdha A.R."/>
            <person name="Mortoza M.S."/>
            <person name="Matin S.A."/>
            <person name="Hoque S.M.E."/>
            <person name="Islam M.K."/>
            <person name="Roy D.K."/>
            <person name="Haider R."/>
            <person name="Moosa M.M."/>
            <person name="Elias S.M."/>
            <person name="Hasan A.M."/>
            <person name="Jahan S."/>
            <person name="Shafiuddin M."/>
            <person name="Mahmood N."/>
            <person name="Shommy N.S."/>
        </authorList>
    </citation>
    <scope>NUCLEOTIDE SEQUENCE [LARGE SCALE GENOMIC DNA]</scope>
    <source>
        <strain evidence="2">cv. O-4</strain>
    </source>
</reference>